<evidence type="ECO:0000313" key="3">
    <source>
        <dbReference type="Proteomes" id="UP000050996"/>
    </source>
</evidence>
<keyword evidence="1" id="KW-0472">Membrane</keyword>
<evidence type="ECO:0000313" key="2">
    <source>
        <dbReference type="EMBL" id="KQL20082.1"/>
    </source>
</evidence>
<evidence type="ECO:0000256" key="1">
    <source>
        <dbReference type="SAM" id="Phobius"/>
    </source>
</evidence>
<keyword evidence="1" id="KW-0812">Transmembrane</keyword>
<accession>A0A0Q3VI43</accession>
<reference evidence="2 3" key="1">
    <citation type="submission" date="2015-09" db="EMBL/GenBank/DDBJ databases">
        <title>Genome sequencing project for genomic taxonomy and phylogenomics of Bacillus-like bacteria.</title>
        <authorList>
            <person name="Liu B."/>
            <person name="Wang J."/>
            <person name="Zhu Y."/>
            <person name="Liu G."/>
            <person name="Chen Q."/>
            <person name="Chen Z."/>
            <person name="Lan J."/>
            <person name="Che J."/>
            <person name="Ge C."/>
            <person name="Shi H."/>
            <person name="Pan Z."/>
            <person name="Liu X."/>
        </authorList>
    </citation>
    <scope>NUCLEOTIDE SEQUENCE [LARGE SCALE GENOMIC DNA]</scope>
    <source>
        <strain evidence="2 3">FJAT-18043</strain>
    </source>
</reference>
<dbReference type="Proteomes" id="UP000050996">
    <property type="component" value="Unassembled WGS sequence"/>
</dbReference>
<protein>
    <submittedName>
        <fullName evidence="2">Uncharacterized protein</fullName>
    </submittedName>
</protein>
<comment type="caution">
    <text evidence="2">The sequence shown here is derived from an EMBL/GenBank/DDBJ whole genome shotgun (WGS) entry which is preliminary data.</text>
</comment>
<dbReference type="RefSeq" id="WP_053476619.1">
    <property type="nucleotide sequence ID" value="NZ_CP041305.1"/>
</dbReference>
<dbReference type="STRING" id="1637975.AN957_16920"/>
<dbReference type="AlphaFoldDB" id="A0A0Q3VI43"/>
<proteinExistence type="predicted"/>
<keyword evidence="1" id="KW-1133">Transmembrane helix</keyword>
<keyword evidence="3" id="KW-1185">Reference proteome</keyword>
<feature type="transmembrane region" description="Helical" evidence="1">
    <location>
        <begin position="12"/>
        <end position="35"/>
    </location>
</feature>
<dbReference type="PATRIC" id="fig|1637975.4.peg.3304"/>
<organism evidence="2 3">
    <name type="scientific">Cytobacillus solani</name>
    <dbReference type="NCBI Taxonomy" id="1637975"/>
    <lineage>
        <taxon>Bacteria</taxon>
        <taxon>Bacillati</taxon>
        <taxon>Bacillota</taxon>
        <taxon>Bacilli</taxon>
        <taxon>Bacillales</taxon>
        <taxon>Bacillaceae</taxon>
        <taxon>Cytobacillus</taxon>
    </lineage>
</organism>
<sequence length="257" mass="30476">MNIQQYYRRTASLSLSVSLATLIPLFFLIIYGIMIARDGRVVLVVLPFLVYSFFCYQHYLVCDRRSKAFSENLLENKNKNETLVKTDYVLLHFLPAPSLRILFFSSDGQLLGELRERKLLFFKWFLPRFLDKLLERKFGLYDESNHMFAIFTFNKNQIEIMDKDQNLINIISVLDEMRSKTIFESKGEEIVVTRAHMYMDYQFFHNQIRVSRLQKGIMPIEWENKIKDPNTPVLSFEKSLSEEQKLNMFAILANILH</sequence>
<feature type="transmembrane region" description="Helical" evidence="1">
    <location>
        <begin position="41"/>
        <end position="61"/>
    </location>
</feature>
<dbReference type="EMBL" id="LJIX01000006">
    <property type="protein sequence ID" value="KQL20082.1"/>
    <property type="molecule type" value="Genomic_DNA"/>
</dbReference>
<gene>
    <name evidence="2" type="ORF">AN957_16920</name>
</gene>
<name>A0A0Q3VI43_9BACI</name>